<dbReference type="STRING" id="512565.AMIS_75090"/>
<proteinExistence type="predicted"/>
<dbReference type="KEGG" id="ams:AMIS_75090"/>
<evidence type="ECO:0000313" key="2">
    <source>
        <dbReference type="Proteomes" id="UP000007882"/>
    </source>
</evidence>
<dbReference type="Gene3D" id="3.90.1570.10">
    <property type="entry name" value="tt1808, chain A"/>
    <property type="match status" value="1"/>
</dbReference>
<dbReference type="PATRIC" id="fig|512565.3.peg.7519"/>
<organism evidence="1 2">
    <name type="scientific">Actinoplanes missouriensis (strain ATCC 14538 / DSM 43046 / CBS 188.64 / JCM 3121 / NBRC 102363 / NCIMB 12654 / NRRL B-3342 / UNCC 431)</name>
    <dbReference type="NCBI Taxonomy" id="512565"/>
    <lineage>
        <taxon>Bacteria</taxon>
        <taxon>Bacillati</taxon>
        <taxon>Actinomycetota</taxon>
        <taxon>Actinomycetes</taxon>
        <taxon>Micromonosporales</taxon>
        <taxon>Micromonosporaceae</taxon>
        <taxon>Actinoplanes</taxon>
    </lineage>
</organism>
<accession>I0HI92</accession>
<dbReference type="eggNOG" id="COG4636">
    <property type="taxonomic scope" value="Bacteria"/>
</dbReference>
<evidence type="ECO:0000313" key="1">
    <source>
        <dbReference type="EMBL" id="BAL92729.1"/>
    </source>
</evidence>
<protein>
    <submittedName>
        <fullName evidence="1">Uncharacterized protein</fullName>
    </submittedName>
</protein>
<dbReference type="Proteomes" id="UP000007882">
    <property type="component" value="Chromosome"/>
</dbReference>
<dbReference type="AlphaFoldDB" id="I0HI92"/>
<keyword evidence="2" id="KW-1185">Reference proteome</keyword>
<dbReference type="HOGENOM" id="CLU_2021779_0_0_11"/>
<name>I0HI92_ACTM4</name>
<sequence>MTAEPAGQVMWSPGPVRQRRRDFTIEDVLKFPDDAPRVELDDGVLIEVPDPSLDHDDIADQVWWWLRQNAPEEFRPGTEAGVAAGYADDLVSGACELVADADEELVLSAPFEIRLPIRDITP</sequence>
<dbReference type="InterPro" id="IPR012296">
    <property type="entry name" value="Nuclease_put_TT1808"/>
</dbReference>
<reference evidence="1 2" key="1">
    <citation type="submission" date="2012-02" db="EMBL/GenBank/DDBJ databases">
        <title>Complete genome sequence of Actinoplanes missouriensis 431 (= NBRC 102363).</title>
        <authorList>
            <person name="Ohnishi Y."/>
            <person name="Ishikawa J."/>
            <person name="Sekine M."/>
            <person name="Hosoyama A."/>
            <person name="Harada T."/>
            <person name="Narita H."/>
            <person name="Hata T."/>
            <person name="Konno Y."/>
            <person name="Tutikane K."/>
            <person name="Fujita N."/>
            <person name="Horinouchi S."/>
            <person name="Hayakawa M."/>
        </authorList>
    </citation>
    <scope>NUCLEOTIDE SEQUENCE [LARGE SCALE GENOMIC DNA]</scope>
    <source>
        <strain evidence="2">ATCC 14538 / DSM 43046 / CBS 188.64 / JCM 3121 / NBRC 102363 / NCIMB 12654 / NRRL B-3342 / UNCC 431</strain>
    </source>
</reference>
<gene>
    <name evidence="1" type="ordered locus">AMIS_75090</name>
</gene>
<dbReference type="RefSeq" id="WP_014447613.1">
    <property type="nucleotide sequence ID" value="NC_017093.1"/>
</dbReference>
<dbReference type="EMBL" id="AP012319">
    <property type="protein sequence ID" value="BAL92729.1"/>
    <property type="molecule type" value="Genomic_DNA"/>
</dbReference>